<feature type="signal peptide" evidence="1">
    <location>
        <begin position="1"/>
        <end position="25"/>
    </location>
</feature>
<gene>
    <name evidence="2" type="ORF">ACFPYJ_03660</name>
</gene>
<dbReference type="EMBL" id="JBHSOW010000015">
    <property type="protein sequence ID" value="MFC5648225.1"/>
    <property type="molecule type" value="Genomic_DNA"/>
</dbReference>
<feature type="chain" id="PRO_5046911068" description="DUF4362 domain-containing protein" evidence="1">
    <location>
        <begin position="26"/>
        <end position="158"/>
    </location>
</feature>
<comment type="caution">
    <text evidence="2">The sequence shown here is derived from an EMBL/GenBank/DDBJ whole genome shotgun (WGS) entry which is preliminary data.</text>
</comment>
<evidence type="ECO:0000256" key="1">
    <source>
        <dbReference type="SAM" id="SignalP"/>
    </source>
</evidence>
<organism evidence="2 3">
    <name type="scientific">Paenibacillus solisilvae</name>
    <dbReference type="NCBI Taxonomy" id="2486751"/>
    <lineage>
        <taxon>Bacteria</taxon>
        <taxon>Bacillati</taxon>
        <taxon>Bacillota</taxon>
        <taxon>Bacilli</taxon>
        <taxon>Bacillales</taxon>
        <taxon>Paenibacillaceae</taxon>
        <taxon>Paenibacillus</taxon>
    </lineage>
</organism>
<sequence length="158" mass="17318">MVKNPGMLLSLLSVMLLSACSSIKAAEPIIPPQAVTSLQVIGGLHGSKNSPLYLPLDSTGTNVINKVVGWINHSPSVRDETLMEKHGYPKILRIVTKDGNHLDAEPAYHCESKKLDDYRTLKTCTNIGGEVLLSSGSGRLRLHSQALYDWLIEGWKQE</sequence>
<evidence type="ECO:0008006" key="4">
    <source>
        <dbReference type="Google" id="ProtNLM"/>
    </source>
</evidence>
<accession>A0ABW0VQQ5</accession>
<dbReference type="RefSeq" id="WP_379186680.1">
    <property type="nucleotide sequence ID" value="NZ_JBHSOW010000015.1"/>
</dbReference>
<evidence type="ECO:0000313" key="3">
    <source>
        <dbReference type="Proteomes" id="UP001596047"/>
    </source>
</evidence>
<keyword evidence="1" id="KW-0732">Signal</keyword>
<evidence type="ECO:0000313" key="2">
    <source>
        <dbReference type="EMBL" id="MFC5648225.1"/>
    </source>
</evidence>
<name>A0ABW0VQQ5_9BACL</name>
<keyword evidence="3" id="KW-1185">Reference proteome</keyword>
<reference evidence="3" key="1">
    <citation type="journal article" date="2019" name="Int. J. Syst. Evol. Microbiol.">
        <title>The Global Catalogue of Microorganisms (GCM) 10K type strain sequencing project: providing services to taxonomists for standard genome sequencing and annotation.</title>
        <authorList>
            <consortium name="The Broad Institute Genomics Platform"/>
            <consortium name="The Broad Institute Genome Sequencing Center for Infectious Disease"/>
            <person name="Wu L."/>
            <person name="Ma J."/>
        </authorList>
    </citation>
    <scope>NUCLEOTIDE SEQUENCE [LARGE SCALE GENOMIC DNA]</scope>
    <source>
        <strain evidence="3">CGMCC 1.3240</strain>
    </source>
</reference>
<proteinExistence type="predicted"/>
<dbReference type="Proteomes" id="UP001596047">
    <property type="component" value="Unassembled WGS sequence"/>
</dbReference>
<protein>
    <recommendedName>
        <fullName evidence="4">DUF4362 domain-containing protein</fullName>
    </recommendedName>
</protein>
<dbReference type="PROSITE" id="PS51257">
    <property type="entry name" value="PROKAR_LIPOPROTEIN"/>
    <property type="match status" value="1"/>
</dbReference>